<sequence>METIGLHNFFSDFVEYSGQDRRRRSIEGTRVVECLLASFTALNTVQNNADEAALFGKLEEPGSSVRGQFGDGNTTLLSLSRITNALARWMFLVGPDEHDIGDAQIALFRAFSDKLRVQTVEN</sequence>
<protein>
    <submittedName>
        <fullName evidence="1">Uncharacterized protein</fullName>
    </submittedName>
</protein>
<reference evidence="1 2" key="1">
    <citation type="submission" date="2023-09" db="EMBL/GenBank/DDBJ databases">
        <title>Genomes of two closely related lineages of the louse Polyplax serrata with different host specificities.</title>
        <authorList>
            <person name="Martinu J."/>
            <person name="Tarabai H."/>
            <person name="Stefka J."/>
            <person name="Hypsa V."/>
        </authorList>
    </citation>
    <scope>NUCLEOTIDE SEQUENCE [LARGE SCALE GENOMIC DNA]</scope>
    <source>
        <strain evidence="1">98ZLc_SE</strain>
    </source>
</reference>
<name>A0ABR1BIJ0_POLSC</name>
<gene>
    <name evidence="1" type="ORF">RUM44_013697</name>
</gene>
<dbReference type="Proteomes" id="UP001359485">
    <property type="component" value="Unassembled WGS sequence"/>
</dbReference>
<organism evidence="1 2">
    <name type="scientific">Polyplax serrata</name>
    <name type="common">Common mouse louse</name>
    <dbReference type="NCBI Taxonomy" id="468196"/>
    <lineage>
        <taxon>Eukaryota</taxon>
        <taxon>Metazoa</taxon>
        <taxon>Ecdysozoa</taxon>
        <taxon>Arthropoda</taxon>
        <taxon>Hexapoda</taxon>
        <taxon>Insecta</taxon>
        <taxon>Pterygota</taxon>
        <taxon>Neoptera</taxon>
        <taxon>Paraneoptera</taxon>
        <taxon>Psocodea</taxon>
        <taxon>Troctomorpha</taxon>
        <taxon>Phthiraptera</taxon>
        <taxon>Anoplura</taxon>
        <taxon>Polyplacidae</taxon>
        <taxon>Polyplax</taxon>
    </lineage>
</organism>
<keyword evidence="2" id="KW-1185">Reference proteome</keyword>
<comment type="caution">
    <text evidence="1">The sequence shown here is derived from an EMBL/GenBank/DDBJ whole genome shotgun (WGS) entry which is preliminary data.</text>
</comment>
<proteinExistence type="predicted"/>
<evidence type="ECO:0000313" key="1">
    <source>
        <dbReference type="EMBL" id="KAK6641976.1"/>
    </source>
</evidence>
<evidence type="ECO:0000313" key="2">
    <source>
        <dbReference type="Proteomes" id="UP001359485"/>
    </source>
</evidence>
<accession>A0ABR1BIJ0</accession>
<dbReference type="EMBL" id="JAWJWF010000001">
    <property type="protein sequence ID" value="KAK6641976.1"/>
    <property type="molecule type" value="Genomic_DNA"/>
</dbReference>